<reference evidence="2 3" key="1">
    <citation type="submission" date="2020-07" db="EMBL/GenBank/DDBJ databases">
        <title>Genomic Encyclopedia of Type Strains, Phase IV (KMG-V): Genome sequencing to study the core and pangenomes of soil and plant-associated prokaryotes.</title>
        <authorList>
            <person name="Whitman W."/>
        </authorList>
    </citation>
    <scope>NUCLEOTIDE SEQUENCE [LARGE SCALE GENOMIC DNA]</scope>
    <source>
        <strain evidence="2 3">A4</strain>
    </source>
</reference>
<dbReference type="RefSeq" id="WP_181488348.1">
    <property type="nucleotide sequence ID" value="NZ_JACDUI010000002.1"/>
</dbReference>
<evidence type="ECO:0000256" key="1">
    <source>
        <dbReference type="ARBA" id="ARBA00022596"/>
    </source>
</evidence>
<keyword evidence="1" id="KW-0533">Nickel</keyword>
<dbReference type="AlphaFoldDB" id="A0A7J9NIQ1"/>
<gene>
    <name evidence="2" type="ORF">HNP87_001205</name>
</gene>
<dbReference type="Proteomes" id="UP000563838">
    <property type="component" value="Unassembled WGS sequence"/>
</dbReference>
<organism evidence="2 3">
    <name type="scientific">Methanococcus maripaludis</name>
    <name type="common">Methanococcus deltae</name>
    <dbReference type="NCBI Taxonomy" id="39152"/>
    <lineage>
        <taxon>Archaea</taxon>
        <taxon>Methanobacteriati</taxon>
        <taxon>Methanobacteriota</taxon>
        <taxon>Methanomada group</taxon>
        <taxon>Methanococci</taxon>
        <taxon>Methanococcales</taxon>
        <taxon>Methanococcaceae</taxon>
        <taxon>Methanococcus</taxon>
    </lineage>
</organism>
<dbReference type="Gene3D" id="3.30.70.1380">
    <property type="entry name" value="Transcriptional regulatory protein pf0864 domain like"/>
    <property type="match status" value="1"/>
</dbReference>
<dbReference type="InterPro" id="IPR002822">
    <property type="entry name" value="Ni_insertion"/>
</dbReference>
<evidence type="ECO:0000313" key="3">
    <source>
        <dbReference type="Proteomes" id="UP000563838"/>
    </source>
</evidence>
<name>A0A7J9NIQ1_METMI</name>
<dbReference type="Gene3D" id="3.10.20.300">
    <property type="entry name" value="mk0293 like domain"/>
    <property type="match status" value="1"/>
</dbReference>
<dbReference type="EMBL" id="JACDUI010000002">
    <property type="protein sequence ID" value="MBA2840673.1"/>
    <property type="molecule type" value="Genomic_DNA"/>
</dbReference>
<accession>A0A7J9NIQ1</accession>
<protein>
    <recommendedName>
        <fullName evidence="4">Nickel insertion protein</fullName>
    </recommendedName>
</protein>
<dbReference type="Pfam" id="PF01969">
    <property type="entry name" value="Ni_insertion"/>
    <property type="match status" value="1"/>
</dbReference>
<sequence length="405" mass="45191">MTKVLVIDPKIAGMSGDMFVSSLLALTNSYDLMDEVIAELEKLNSCNSFNAVLMDEKVNGISAKQLKIEIDEERIKNPDNLKEIIINTSKNLKMSEKGIKICENIINDLIEAEQKLHGDHFHLHEISSLDSVFDIVLPILILERNGFLDGKIYSTPPALGNGRISMDHGIIPSPAPATLEILCKNEIKCSKVDSNFELLTPTGAAILSNVTDEFTDSYPEIVLLKTGYGAGTKRMENVPNVLRLVEGKTDEKIIEKTVILETNIDDISSEVLAYAVERLLNEGAPDVFITPVFGKKNRPSSMISVICPYHVHEKFAKILIEETGTLGVRINHYDKIRAKRRMEKLTLDINGVNFGFDVKISDLNGEIVNIKPEFEDLKKIAKNLNIPLRDVLRDANSKIKEIYGF</sequence>
<evidence type="ECO:0000313" key="2">
    <source>
        <dbReference type="EMBL" id="MBA2840673.1"/>
    </source>
</evidence>
<dbReference type="PANTHER" id="PTHR36566">
    <property type="entry name" value="NICKEL INSERTION PROTEIN-RELATED"/>
    <property type="match status" value="1"/>
</dbReference>
<dbReference type="NCBIfam" id="TIGR00299">
    <property type="entry name" value="nickel pincer cofactor biosynthesis protein LarC"/>
    <property type="match status" value="1"/>
</dbReference>
<proteinExistence type="predicted"/>
<dbReference type="PANTHER" id="PTHR36566:SF1">
    <property type="entry name" value="PYRIDINIUM-3,5-BISTHIOCARBOXYLIC ACID MONONUCLEOTIDE NICKEL INSERTION PROTEIN"/>
    <property type="match status" value="1"/>
</dbReference>
<evidence type="ECO:0008006" key="4">
    <source>
        <dbReference type="Google" id="ProtNLM"/>
    </source>
</evidence>
<comment type="caution">
    <text evidence="2">The sequence shown here is derived from an EMBL/GenBank/DDBJ whole genome shotgun (WGS) entry which is preliminary data.</text>
</comment>